<dbReference type="PROSITE" id="PS51482">
    <property type="entry name" value="DEGV"/>
    <property type="match status" value="1"/>
</dbReference>
<dbReference type="SUPFAM" id="SSF82549">
    <property type="entry name" value="DAK1/DegV-like"/>
    <property type="match status" value="1"/>
</dbReference>
<protein>
    <submittedName>
        <fullName evidence="3">EDD domain protein, DegV family</fullName>
    </submittedName>
</protein>
<sequence>MSSSTSNRKFAIVCDSACDLPLSTLERAGVALVPLVVRMGHEQYRDCLDIDTPTFYREYTKHRGQINTYSPSEVDFLTVYQALAEQGCERIVSLHVSSQMRDVCEVARSAVSKVQGAGVTVIDTHAASVEYALVLARLVLDRNAGMDSYEAVERAQALSAASRMLMVPTADANPSNGIGHKRGGILGHMSQLQRRALGVRGLVKITPDGQAEEITTSSDTSRLAGVLARTLSRYSAKVGPITYAEVYSGDPKVLQKLEKPLDTNEFESACAARLRANPSTCAQIGVGAVGIACAPASLITAEEASSILQARPA</sequence>
<dbReference type="Proteomes" id="UP000198528">
    <property type="component" value="Unassembled WGS sequence"/>
</dbReference>
<evidence type="ECO:0000256" key="1">
    <source>
        <dbReference type="ARBA" id="ARBA00023121"/>
    </source>
</evidence>
<dbReference type="InterPro" id="IPR050270">
    <property type="entry name" value="DegV_domain_contain"/>
</dbReference>
<dbReference type="Proteomes" id="UP000199480">
    <property type="component" value="Chromosome I"/>
</dbReference>
<dbReference type="AlphaFoldDB" id="A0A1H1NJG4"/>
<dbReference type="PANTHER" id="PTHR33434">
    <property type="entry name" value="DEGV DOMAIN-CONTAINING PROTEIN DR_1986-RELATED"/>
    <property type="match status" value="1"/>
</dbReference>
<evidence type="ECO:0000313" key="5">
    <source>
        <dbReference type="Proteomes" id="UP000199480"/>
    </source>
</evidence>
<dbReference type="EMBL" id="FMZL01000020">
    <property type="protein sequence ID" value="SDC53478.1"/>
    <property type="molecule type" value="Genomic_DNA"/>
</dbReference>
<keyword evidence="4" id="KW-1185">Reference proteome</keyword>
<dbReference type="GO" id="GO:0008289">
    <property type="term" value="F:lipid binding"/>
    <property type="evidence" value="ECO:0007669"/>
    <property type="project" value="UniProtKB-KW"/>
</dbReference>
<name>A0A1H1NJG4_9ACTN</name>
<gene>
    <name evidence="2" type="ORF">SAMN04487824_12023</name>
    <name evidence="3" type="ORF">SAMN04489857_1860</name>
</gene>
<dbReference type="Pfam" id="PF02645">
    <property type="entry name" value="DegV"/>
    <property type="match status" value="1"/>
</dbReference>
<dbReference type="PANTHER" id="PTHR33434:SF2">
    <property type="entry name" value="FATTY ACID-BINDING PROTEIN TM_1468"/>
    <property type="match status" value="1"/>
</dbReference>
<dbReference type="InterPro" id="IPR003797">
    <property type="entry name" value="DegV"/>
</dbReference>
<dbReference type="RefSeq" id="WP_090847291.1">
    <property type="nucleotide sequence ID" value="NZ_FMZL01000020.1"/>
</dbReference>
<accession>A0A1H1NJG4</accession>
<evidence type="ECO:0000313" key="4">
    <source>
        <dbReference type="Proteomes" id="UP000198528"/>
    </source>
</evidence>
<reference evidence="4 5" key="2">
    <citation type="submission" date="2016-10" db="EMBL/GenBank/DDBJ databases">
        <authorList>
            <person name="Varghese N."/>
            <person name="Submissions S."/>
        </authorList>
    </citation>
    <scope>NUCLEOTIDE SEQUENCE [LARGE SCALE GENOMIC DNA]</scope>
    <source>
        <strain evidence="4">DSM 22619</strain>
        <strain evidence="5">DSM 22620</strain>
    </source>
</reference>
<organism evidence="3 5">
    <name type="scientific">Parafannyhessea umbonata</name>
    <dbReference type="NCBI Taxonomy" id="604330"/>
    <lineage>
        <taxon>Bacteria</taxon>
        <taxon>Bacillati</taxon>
        <taxon>Actinomycetota</taxon>
        <taxon>Coriobacteriia</taxon>
        <taxon>Coriobacteriales</taxon>
        <taxon>Atopobiaceae</taxon>
        <taxon>Parafannyhessea</taxon>
    </lineage>
</organism>
<dbReference type="EMBL" id="LT629759">
    <property type="protein sequence ID" value="SDR98980.1"/>
    <property type="molecule type" value="Genomic_DNA"/>
</dbReference>
<reference evidence="3" key="1">
    <citation type="submission" date="2016-10" db="EMBL/GenBank/DDBJ databases">
        <authorList>
            <person name="de Groot N.N."/>
        </authorList>
    </citation>
    <scope>NUCLEOTIDE SEQUENCE [LARGE SCALE GENOMIC DNA]</scope>
    <source>
        <strain evidence="2">DSM 22619</strain>
        <strain evidence="3">DSM 22620</strain>
    </source>
</reference>
<dbReference type="GeneID" id="78501190"/>
<dbReference type="NCBIfam" id="TIGR00762">
    <property type="entry name" value="DegV"/>
    <property type="match status" value="1"/>
</dbReference>
<dbReference type="STRING" id="604330.SAMN04489857_1860"/>
<dbReference type="OrthoDB" id="9760324at2"/>
<proteinExistence type="predicted"/>
<evidence type="ECO:0000313" key="3">
    <source>
        <dbReference type="EMBL" id="SDR98980.1"/>
    </source>
</evidence>
<evidence type="ECO:0000313" key="2">
    <source>
        <dbReference type="EMBL" id="SDC53478.1"/>
    </source>
</evidence>
<keyword evidence="1" id="KW-0446">Lipid-binding</keyword>
<dbReference type="Gene3D" id="3.40.50.10170">
    <property type="match status" value="1"/>
</dbReference>